<reference evidence="4" key="1">
    <citation type="submission" date="2012-12" db="EMBL/GenBank/DDBJ databases">
        <authorList>
            <person name="Hellsten U."/>
            <person name="Grimwood J."/>
            <person name="Chapman J.A."/>
            <person name="Shapiro H."/>
            <person name="Aerts A."/>
            <person name="Otillar R.P."/>
            <person name="Terry A.Y."/>
            <person name="Boore J.L."/>
            <person name="Simakov O."/>
            <person name="Marletaz F."/>
            <person name="Cho S.-J."/>
            <person name="Edsinger-Gonzales E."/>
            <person name="Havlak P."/>
            <person name="Kuo D.-H."/>
            <person name="Larsson T."/>
            <person name="Lv J."/>
            <person name="Arendt D."/>
            <person name="Savage R."/>
            <person name="Osoegawa K."/>
            <person name="de Jong P."/>
            <person name="Lindberg D.R."/>
            <person name="Seaver E.C."/>
            <person name="Weisblat D.A."/>
            <person name="Putnam N.H."/>
            <person name="Grigoriev I.V."/>
            <person name="Rokhsar D.S."/>
        </authorList>
    </citation>
    <scope>NUCLEOTIDE SEQUENCE</scope>
</reference>
<dbReference type="KEGG" id="hro:HELRODRAFT_176853"/>
<reference evidence="2 4" key="2">
    <citation type="journal article" date="2013" name="Nature">
        <title>Insights into bilaterian evolution from three spiralian genomes.</title>
        <authorList>
            <person name="Simakov O."/>
            <person name="Marletaz F."/>
            <person name="Cho S.J."/>
            <person name="Edsinger-Gonzales E."/>
            <person name="Havlak P."/>
            <person name="Hellsten U."/>
            <person name="Kuo D.H."/>
            <person name="Larsson T."/>
            <person name="Lv J."/>
            <person name="Arendt D."/>
            <person name="Savage R."/>
            <person name="Osoegawa K."/>
            <person name="de Jong P."/>
            <person name="Grimwood J."/>
            <person name="Chapman J.A."/>
            <person name="Shapiro H."/>
            <person name="Aerts A."/>
            <person name="Otillar R.P."/>
            <person name="Terry A.Y."/>
            <person name="Boore J.L."/>
            <person name="Grigoriev I.V."/>
            <person name="Lindberg D.R."/>
            <person name="Seaver E.C."/>
            <person name="Weisblat D.A."/>
            <person name="Putnam N.H."/>
            <person name="Rokhsar D.S."/>
        </authorList>
    </citation>
    <scope>NUCLEOTIDE SEQUENCE</scope>
</reference>
<evidence type="ECO:0008006" key="5">
    <source>
        <dbReference type="Google" id="ProtNLM"/>
    </source>
</evidence>
<accession>T1FAZ1</accession>
<evidence type="ECO:0000313" key="3">
    <source>
        <dbReference type="EnsemblMetazoa" id="HelroP176853"/>
    </source>
</evidence>
<dbReference type="InParanoid" id="T1FAZ1"/>
<feature type="chain" id="PRO_5010980410" description="Protein quiver" evidence="1">
    <location>
        <begin position="26"/>
        <end position="124"/>
    </location>
</feature>
<reference evidence="3" key="3">
    <citation type="submission" date="2015-06" db="UniProtKB">
        <authorList>
            <consortium name="EnsemblMetazoa"/>
        </authorList>
    </citation>
    <scope>IDENTIFICATION</scope>
</reference>
<dbReference type="EMBL" id="KB097144">
    <property type="protein sequence ID" value="ESN98393.1"/>
    <property type="molecule type" value="Genomic_DNA"/>
</dbReference>
<dbReference type="RefSeq" id="XP_009023359.1">
    <property type="nucleotide sequence ID" value="XM_009025111.1"/>
</dbReference>
<sequence>MYFTNAVVVATLLLLSTTPQRQVSAEVECYSCNGKEECEQSFDKMDKCKAPSSCIIDALTDKQYVFRRMCSHGDVEADQCTEDLGRIQYCACRGNLCNKYTYDELSKIFEDNGINYDEYDEVIE</sequence>
<gene>
    <name evidence="3" type="primary">20205990</name>
    <name evidence="2" type="ORF">HELRODRAFT_176853</name>
</gene>
<evidence type="ECO:0000313" key="4">
    <source>
        <dbReference type="Proteomes" id="UP000015101"/>
    </source>
</evidence>
<proteinExistence type="predicted"/>
<dbReference type="HOGENOM" id="CLU_2006371_0_0_1"/>
<organism evidence="3 4">
    <name type="scientific">Helobdella robusta</name>
    <name type="common">Californian leech</name>
    <dbReference type="NCBI Taxonomy" id="6412"/>
    <lineage>
        <taxon>Eukaryota</taxon>
        <taxon>Metazoa</taxon>
        <taxon>Spiralia</taxon>
        <taxon>Lophotrochozoa</taxon>
        <taxon>Annelida</taxon>
        <taxon>Clitellata</taxon>
        <taxon>Hirudinea</taxon>
        <taxon>Rhynchobdellida</taxon>
        <taxon>Glossiphoniidae</taxon>
        <taxon>Helobdella</taxon>
    </lineage>
</organism>
<dbReference type="EMBL" id="AMQM01005866">
    <property type="status" value="NOT_ANNOTATED_CDS"/>
    <property type="molecule type" value="Genomic_DNA"/>
</dbReference>
<feature type="signal peptide" evidence="1">
    <location>
        <begin position="1"/>
        <end position="25"/>
    </location>
</feature>
<protein>
    <recommendedName>
        <fullName evidence="5">Protein quiver</fullName>
    </recommendedName>
</protein>
<dbReference type="EnsemblMetazoa" id="HelroT176853">
    <property type="protein sequence ID" value="HelroP176853"/>
    <property type="gene ID" value="HelroG176853"/>
</dbReference>
<evidence type="ECO:0000256" key="1">
    <source>
        <dbReference type="SAM" id="SignalP"/>
    </source>
</evidence>
<dbReference type="AlphaFoldDB" id="T1FAZ1"/>
<dbReference type="Proteomes" id="UP000015101">
    <property type="component" value="Unassembled WGS sequence"/>
</dbReference>
<keyword evidence="1" id="KW-0732">Signal</keyword>
<name>T1FAZ1_HELRO</name>
<dbReference type="GeneID" id="20205990"/>
<evidence type="ECO:0000313" key="2">
    <source>
        <dbReference type="EMBL" id="ESN98393.1"/>
    </source>
</evidence>
<dbReference type="CTD" id="20205990"/>
<keyword evidence="4" id="KW-1185">Reference proteome</keyword>